<sequence>MKWVAVTCDSRTVSKILYIMSSFLYIEVMSYEEKRTWILGIAAVVSYTIYLIVVLTRARHTAVVEVAYVAPLLWAVGGSIVASIAASIAVAIGSRDRDRRDQRDREIDGRGTQVGNAFVALGAVAALVLAMVEGDRFWIANVLYLGFTLSAVVGAMAELAAYRRGMWPW</sequence>
<protein>
    <recommendedName>
        <fullName evidence="4">DUF2178 domain-containing protein</fullName>
    </recommendedName>
</protein>
<evidence type="ECO:0000313" key="3">
    <source>
        <dbReference type="Proteomes" id="UP000180166"/>
    </source>
</evidence>
<dbReference type="EMBL" id="CP017839">
    <property type="protein sequence ID" value="APA99321.1"/>
    <property type="molecule type" value="Genomic_DNA"/>
</dbReference>
<accession>A0ABC8AZ70</accession>
<reference evidence="2 3" key="1">
    <citation type="submission" date="2016-10" db="EMBL/GenBank/DDBJ databases">
        <title>Genome sequence of Nocardia seriolae strain EM150506, isolated from Anguila japonica.</title>
        <authorList>
            <person name="Han H.-J."/>
        </authorList>
    </citation>
    <scope>NUCLEOTIDE SEQUENCE [LARGE SCALE GENOMIC DNA]</scope>
    <source>
        <strain evidence="2 3">EM150506</strain>
    </source>
</reference>
<name>A0ABC8AZ70_9NOCA</name>
<organism evidence="2 3">
    <name type="scientific">Nocardia seriolae</name>
    <dbReference type="NCBI Taxonomy" id="37332"/>
    <lineage>
        <taxon>Bacteria</taxon>
        <taxon>Bacillati</taxon>
        <taxon>Actinomycetota</taxon>
        <taxon>Actinomycetes</taxon>
        <taxon>Mycobacteriales</taxon>
        <taxon>Nocardiaceae</taxon>
        <taxon>Nocardia</taxon>
    </lineage>
</organism>
<dbReference type="AlphaFoldDB" id="A0ABC8AZ70"/>
<evidence type="ECO:0008006" key="4">
    <source>
        <dbReference type="Google" id="ProtNLM"/>
    </source>
</evidence>
<feature type="transmembrane region" description="Helical" evidence="1">
    <location>
        <begin position="114"/>
        <end position="132"/>
    </location>
</feature>
<dbReference type="Proteomes" id="UP000180166">
    <property type="component" value="Chromosome"/>
</dbReference>
<dbReference type="KEGG" id="nsr:NS506_05275"/>
<evidence type="ECO:0000313" key="2">
    <source>
        <dbReference type="EMBL" id="APA99321.1"/>
    </source>
</evidence>
<feature type="transmembrane region" description="Helical" evidence="1">
    <location>
        <begin position="68"/>
        <end position="93"/>
    </location>
</feature>
<feature type="transmembrane region" description="Helical" evidence="1">
    <location>
        <begin position="138"/>
        <end position="162"/>
    </location>
</feature>
<feature type="transmembrane region" description="Helical" evidence="1">
    <location>
        <begin position="37"/>
        <end position="56"/>
    </location>
</feature>
<gene>
    <name evidence="2" type="ORF">NS506_05275</name>
</gene>
<keyword evidence="1" id="KW-0472">Membrane</keyword>
<keyword evidence="1" id="KW-1133">Transmembrane helix</keyword>
<keyword evidence="1" id="KW-0812">Transmembrane</keyword>
<evidence type="ECO:0000256" key="1">
    <source>
        <dbReference type="SAM" id="Phobius"/>
    </source>
</evidence>
<proteinExistence type="predicted"/>